<dbReference type="SUPFAM" id="SSF48371">
    <property type="entry name" value="ARM repeat"/>
    <property type="match status" value="1"/>
</dbReference>
<dbReference type="STRING" id="747676.F4RXZ7"/>
<dbReference type="Gene3D" id="1.25.40.180">
    <property type="match status" value="1"/>
</dbReference>
<feature type="domain" description="W2" evidence="10">
    <location>
        <begin position="552"/>
        <end position="726"/>
    </location>
</feature>
<dbReference type="GeneID" id="18930565"/>
<dbReference type="Pfam" id="PF25084">
    <property type="entry name" value="LbH_EIF2B"/>
    <property type="match status" value="1"/>
</dbReference>
<comment type="subunit">
    <text evidence="8">Component of the translation initiation factor 2B (eIF2B) complex which is a heterodecamer of two sets of five different subunits: alpha, beta, gamma, delta and epsilon. Subunits alpha, beta and delta comprise a regulatory subcomplex and subunits epsilon and gamma comprise a catalytic subcomplex. Within the complex, the hexameric regulatory complex resides at the center, with the two heterodimeric catalytic subcomplexes bound on opposite sides.</text>
</comment>
<protein>
    <recommendedName>
        <fullName evidence="6">Translation initiation factor eIF2B subunit epsilon</fullName>
    </recommendedName>
    <alternativeName>
        <fullName evidence="7">eIF2B GDP-GTP exchange factor subunit epsilon</fullName>
    </alternativeName>
</protein>
<evidence type="ECO:0000259" key="10">
    <source>
        <dbReference type="PROSITE" id="PS51363"/>
    </source>
</evidence>
<dbReference type="eggNOG" id="KOG1461">
    <property type="taxonomic scope" value="Eukaryota"/>
</dbReference>
<dbReference type="VEuPathDB" id="FungiDB:MELLADRAFT_66128"/>
<evidence type="ECO:0000256" key="6">
    <source>
        <dbReference type="ARBA" id="ARBA00044144"/>
    </source>
</evidence>
<dbReference type="CDD" id="cd11558">
    <property type="entry name" value="W2_eIF2B_epsilon"/>
    <property type="match status" value="1"/>
</dbReference>
<dbReference type="OrthoDB" id="424572at2759"/>
<dbReference type="FunCoup" id="F4RXZ7">
    <property type="interactions" value="705"/>
</dbReference>
<dbReference type="GO" id="GO:0031369">
    <property type="term" value="F:translation initiation factor binding"/>
    <property type="evidence" value="ECO:0007669"/>
    <property type="project" value="InterPro"/>
</dbReference>
<evidence type="ECO:0000313" key="11">
    <source>
        <dbReference type="EMBL" id="EGG02597.1"/>
    </source>
</evidence>
<dbReference type="Gene3D" id="2.160.10.10">
    <property type="entry name" value="Hexapeptide repeat proteins"/>
    <property type="match status" value="1"/>
</dbReference>
<evidence type="ECO:0000256" key="7">
    <source>
        <dbReference type="ARBA" id="ARBA00044345"/>
    </source>
</evidence>
<dbReference type="PANTHER" id="PTHR45887:SF1">
    <property type="entry name" value="TRANSLATION INITIATION FACTOR EIF-2B SUBUNIT EPSILON"/>
    <property type="match status" value="1"/>
</dbReference>
<dbReference type="GO" id="GO:0005851">
    <property type="term" value="C:eukaryotic translation initiation factor 2B complex"/>
    <property type="evidence" value="ECO:0007669"/>
    <property type="project" value="TreeGrafter"/>
</dbReference>
<evidence type="ECO:0000313" key="12">
    <source>
        <dbReference type="Proteomes" id="UP000001072"/>
    </source>
</evidence>
<evidence type="ECO:0000256" key="5">
    <source>
        <dbReference type="ARBA" id="ARBA00022917"/>
    </source>
</evidence>
<evidence type="ECO:0000256" key="2">
    <source>
        <dbReference type="ARBA" id="ARBA00007878"/>
    </source>
</evidence>
<keyword evidence="12" id="KW-1185">Reference proteome</keyword>
<dbReference type="InterPro" id="IPR051956">
    <property type="entry name" value="eIF2B_epsilon"/>
</dbReference>
<dbReference type="SUPFAM" id="SSF51161">
    <property type="entry name" value="Trimeric LpxA-like enzymes"/>
    <property type="match status" value="1"/>
</dbReference>
<evidence type="ECO:0000256" key="9">
    <source>
        <dbReference type="SAM" id="MobiDB-lite"/>
    </source>
</evidence>
<dbReference type="PROSITE" id="PS51363">
    <property type="entry name" value="W2"/>
    <property type="match status" value="1"/>
</dbReference>
<evidence type="ECO:0000256" key="8">
    <source>
        <dbReference type="ARBA" id="ARBA00046432"/>
    </source>
</evidence>
<comment type="similarity">
    <text evidence="2">Belongs to the eIF-2B gamma/epsilon subunits family.</text>
</comment>
<dbReference type="InterPro" id="IPR044123">
    <property type="entry name" value="W2_eIF2B_epsilon"/>
</dbReference>
<reference evidence="12" key="1">
    <citation type="journal article" date="2011" name="Proc. Natl. Acad. Sci. U.S.A.">
        <title>Obligate biotrophy features unraveled by the genomic analysis of rust fungi.</title>
        <authorList>
            <person name="Duplessis S."/>
            <person name="Cuomo C.A."/>
            <person name="Lin Y.-C."/>
            <person name="Aerts A."/>
            <person name="Tisserant E."/>
            <person name="Veneault-Fourrey C."/>
            <person name="Joly D.L."/>
            <person name="Hacquard S."/>
            <person name="Amselem J."/>
            <person name="Cantarel B.L."/>
            <person name="Chiu R."/>
            <person name="Coutinho P.M."/>
            <person name="Feau N."/>
            <person name="Field M."/>
            <person name="Frey P."/>
            <person name="Gelhaye E."/>
            <person name="Goldberg J."/>
            <person name="Grabherr M.G."/>
            <person name="Kodira C.D."/>
            <person name="Kohler A."/>
            <person name="Kuees U."/>
            <person name="Lindquist E.A."/>
            <person name="Lucas S.M."/>
            <person name="Mago R."/>
            <person name="Mauceli E."/>
            <person name="Morin E."/>
            <person name="Murat C."/>
            <person name="Pangilinan J.L."/>
            <person name="Park R."/>
            <person name="Pearson M."/>
            <person name="Quesneville H."/>
            <person name="Rouhier N."/>
            <person name="Sakthikumar S."/>
            <person name="Salamov A.A."/>
            <person name="Schmutz J."/>
            <person name="Selles B."/>
            <person name="Shapiro H."/>
            <person name="Tanguay P."/>
            <person name="Tuskan G.A."/>
            <person name="Henrissat B."/>
            <person name="Van de Peer Y."/>
            <person name="Rouze P."/>
            <person name="Ellis J.G."/>
            <person name="Dodds P.N."/>
            <person name="Schein J.E."/>
            <person name="Zhong S."/>
            <person name="Hamelin R.C."/>
            <person name="Grigoriev I.V."/>
            <person name="Szabo L.J."/>
            <person name="Martin F."/>
        </authorList>
    </citation>
    <scope>NUCLEOTIDE SEQUENCE [LARGE SCALE GENOMIC DNA]</scope>
    <source>
        <strain evidence="12">98AG31 / pathotype 3-4-7</strain>
    </source>
</reference>
<keyword evidence="3" id="KW-0963">Cytoplasm</keyword>
<dbReference type="Proteomes" id="UP000001072">
    <property type="component" value="Unassembled WGS sequence"/>
</dbReference>
<gene>
    <name evidence="11" type="ORF">MELLADRAFT_66128</name>
</gene>
<dbReference type="Gene3D" id="3.90.550.10">
    <property type="entry name" value="Spore Coat Polysaccharide Biosynthesis Protein SpsA, Chain A"/>
    <property type="match status" value="1"/>
</dbReference>
<dbReference type="GO" id="GO:0003743">
    <property type="term" value="F:translation initiation factor activity"/>
    <property type="evidence" value="ECO:0007669"/>
    <property type="project" value="TreeGrafter"/>
</dbReference>
<accession>F4RXZ7</accession>
<dbReference type="InParanoid" id="F4RXZ7"/>
<dbReference type="RefSeq" id="XP_007413999.1">
    <property type="nucleotide sequence ID" value="XM_007413937.1"/>
</dbReference>
<comment type="subcellular location">
    <subcellularLocation>
        <location evidence="1">Cytoplasm</location>
        <location evidence="1">Cytosol</location>
    </subcellularLocation>
</comment>
<feature type="compositionally biased region" description="Basic and acidic residues" evidence="9">
    <location>
        <begin position="474"/>
        <end position="490"/>
    </location>
</feature>
<dbReference type="SUPFAM" id="SSF53448">
    <property type="entry name" value="Nucleotide-diphospho-sugar transferases"/>
    <property type="match status" value="1"/>
</dbReference>
<dbReference type="InterPro" id="IPR056764">
    <property type="entry name" value="LbH_EIF2B3/5"/>
</dbReference>
<organism evidence="12">
    <name type="scientific">Melampsora larici-populina (strain 98AG31 / pathotype 3-4-7)</name>
    <name type="common">Poplar leaf rust fungus</name>
    <dbReference type="NCBI Taxonomy" id="747676"/>
    <lineage>
        <taxon>Eukaryota</taxon>
        <taxon>Fungi</taxon>
        <taxon>Dikarya</taxon>
        <taxon>Basidiomycota</taxon>
        <taxon>Pucciniomycotina</taxon>
        <taxon>Pucciniomycetes</taxon>
        <taxon>Pucciniales</taxon>
        <taxon>Melampsoraceae</taxon>
        <taxon>Melampsora</taxon>
    </lineage>
</organism>
<dbReference type="Pfam" id="PF02020">
    <property type="entry name" value="W2"/>
    <property type="match status" value="1"/>
</dbReference>
<keyword evidence="5" id="KW-0648">Protein biosynthesis</keyword>
<dbReference type="KEGG" id="mlr:MELLADRAFT_66128"/>
<feature type="region of interest" description="Disordered" evidence="9">
    <location>
        <begin position="457"/>
        <end position="498"/>
    </location>
</feature>
<dbReference type="PANTHER" id="PTHR45887">
    <property type="entry name" value="TRANSLATION INITIATION FACTOR EIF-2B SUBUNIT EPSILON"/>
    <property type="match status" value="1"/>
</dbReference>
<proteinExistence type="inferred from homology"/>
<keyword evidence="4" id="KW-0396">Initiation factor</keyword>
<dbReference type="HOGENOM" id="CLU_012507_1_0_1"/>
<dbReference type="GO" id="GO:0005085">
    <property type="term" value="F:guanyl-nucleotide exchange factor activity"/>
    <property type="evidence" value="ECO:0007669"/>
    <property type="project" value="InterPro"/>
</dbReference>
<dbReference type="InterPro" id="IPR011004">
    <property type="entry name" value="Trimer_LpxA-like_sf"/>
</dbReference>
<sequence>MAPNNKPQPQHQVDIKDDHLLQAVLLADPFGAQQSWGPLVNQDDDDDDQNSTRLPWCLLPVLGTPILLWTLDSISLGGVQQVFLFIRDGIDQVRAFLSTTSYLDSDSKMSVTIIPTTAYTPGDVLREVDSRALLKTKTGDGSDIGTFVLAQCGYIGNLDLNLASDRFAIRRKSDGNLPCLSTLVKSIPITLNSFQSIHLLTPTSRLLEFQMEKFKFPTSKRINLSIELFQQAQDILLRSDLQSIGIDICSVEVPQLFTENFDYQHIRPDFIHGILTSDLLGKTILCDVVKESQNLGSGTQWATLVDSVKSYDSASRDILARASQPLVLDSARPGGSPLTQRRGMIYIGKDVDLALDSKIGNLTCIESNSIIGSKAQVEHSYVGRNVQVGARTRIIDSYILDGVSIGSDTLIESSIIGPGVIIKSNCSIEKGCLIGSGVVIGDCEFLKAGNVSLENPTGSQILKGEGSTGWVQPRAEDRNSHSADTDNDRSDSEDENEQIDVRNFKYARLGATYRNCDLISPSASTESFSSVSSMASSSSSNGVENIDSIGEVGSTKDFLVECHHSLERAFREGHTVENASIELKTLRMASNVSQSQVRSVVISELCELVERSPHQLEKWSELVKHLLSGEEDLMGMEEVIFELQSWISSSTSTCKSSSQPINQIKFFSRFLQQFYNDDVINEEGLMKWFKNSKSKEIGGTDGLKLREVGGKLLQMIMDSEEEEEESDD</sequence>
<evidence type="ECO:0000256" key="4">
    <source>
        <dbReference type="ARBA" id="ARBA00022540"/>
    </source>
</evidence>
<name>F4RXZ7_MELLP</name>
<dbReference type="InterPro" id="IPR029044">
    <property type="entry name" value="Nucleotide-diphossugar_trans"/>
</dbReference>
<evidence type="ECO:0000256" key="3">
    <source>
        <dbReference type="ARBA" id="ARBA00022490"/>
    </source>
</evidence>
<dbReference type="InterPro" id="IPR016024">
    <property type="entry name" value="ARM-type_fold"/>
</dbReference>
<dbReference type="EMBL" id="GL883129">
    <property type="protein sequence ID" value="EGG02597.1"/>
    <property type="molecule type" value="Genomic_DNA"/>
</dbReference>
<dbReference type="AlphaFoldDB" id="F4RXZ7"/>
<dbReference type="InterPro" id="IPR003307">
    <property type="entry name" value="W2_domain"/>
</dbReference>
<evidence type="ECO:0000256" key="1">
    <source>
        <dbReference type="ARBA" id="ARBA00004514"/>
    </source>
</evidence>